<keyword evidence="1" id="KW-0472">Membrane</keyword>
<sequence>MRLLRNFSWDSSCGKRLRVGIALLLVLVILLFLFVPVLKPYYAFVIILLHLAVIIVTTFRLITCKDSDVSNYVLIIAIALYNLAMALLKIAGFDTFIGFDFWL</sequence>
<accession>A0AB38A7V2</accession>
<organism evidence="2 3">
    <name type="scientific">Atopobium minutum</name>
    <dbReference type="NCBI Taxonomy" id="1381"/>
    <lineage>
        <taxon>Bacteria</taxon>
        <taxon>Bacillati</taxon>
        <taxon>Actinomycetota</taxon>
        <taxon>Coriobacteriia</taxon>
        <taxon>Coriobacteriales</taxon>
        <taxon>Atopobiaceae</taxon>
        <taxon>Atopobium</taxon>
    </lineage>
</organism>
<comment type="caution">
    <text evidence="2">The sequence shown here is derived from an EMBL/GenBank/DDBJ whole genome shotgun (WGS) entry which is preliminary data.</text>
</comment>
<evidence type="ECO:0000313" key="3">
    <source>
        <dbReference type="Proteomes" id="UP000183687"/>
    </source>
</evidence>
<keyword evidence="1" id="KW-1133">Transmembrane helix</keyword>
<dbReference type="Proteomes" id="UP000183687">
    <property type="component" value="Unassembled WGS sequence"/>
</dbReference>
<evidence type="ECO:0000313" key="2">
    <source>
        <dbReference type="EMBL" id="SEB96699.1"/>
    </source>
</evidence>
<reference evidence="2 3" key="1">
    <citation type="submission" date="2016-10" db="EMBL/GenBank/DDBJ databases">
        <authorList>
            <person name="Varghese N."/>
            <person name="Submissions S."/>
        </authorList>
    </citation>
    <scope>NUCLEOTIDE SEQUENCE [LARGE SCALE GENOMIC DNA]</scope>
    <source>
        <strain evidence="2 3">DSM 20586</strain>
    </source>
</reference>
<evidence type="ECO:0000256" key="1">
    <source>
        <dbReference type="SAM" id="Phobius"/>
    </source>
</evidence>
<dbReference type="RefSeq" id="WP_002563976.1">
    <property type="nucleotide sequence ID" value="NZ_CALJSN010000010.1"/>
</dbReference>
<feature type="transmembrane region" description="Helical" evidence="1">
    <location>
        <begin position="16"/>
        <end position="35"/>
    </location>
</feature>
<proteinExistence type="predicted"/>
<feature type="transmembrane region" description="Helical" evidence="1">
    <location>
        <begin position="69"/>
        <end position="93"/>
    </location>
</feature>
<name>A0AB38A7V2_9ACTN</name>
<keyword evidence="1" id="KW-0812">Transmembrane</keyword>
<feature type="transmembrane region" description="Helical" evidence="1">
    <location>
        <begin position="41"/>
        <end position="62"/>
    </location>
</feature>
<dbReference type="EMBL" id="FNSH01000001">
    <property type="protein sequence ID" value="SEB96699.1"/>
    <property type="molecule type" value="Genomic_DNA"/>
</dbReference>
<dbReference type="AlphaFoldDB" id="A0AB38A7V2"/>
<gene>
    <name evidence="2" type="ORF">SAMN04489746_1358</name>
</gene>
<protein>
    <submittedName>
        <fullName evidence="2">Uncharacterized protein</fullName>
    </submittedName>
</protein>